<evidence type="ECO:0000256" key="5">
    <source>
        <dbReference type="ARBA" id="ARBA00022692"/>
    </source>
</evidence>
<name>A0AAD5PGI9_9FUNG</name>
<dbReference type="CDD" id="cd13959">
    <property type="entry name" value="PT_UbiA_COQ2"/>
    <property type="match status" value="1"/>
</dbReference>
<comment type="caution">
    <text evidence="11">The sequence shown here is derived from an EMBL/GenBank/DDBJ whole genome shotgun (WGS) entry which is preliminary data.</text>
</comment>
<feature type="transmembrane region" description="Helical" evidence="10">
    <location>
        <begin position="222"/>
        <end position="240"/>
    </location>
</feature>
<comment type="pathway">
    <text evidence="10">Cofactor biosynthesis; ubiquinone biosynthesis.</text>
</comment>
<feature type="transmembrane region" description="Helical" evidence="10">
    <location>
        <begin position="198"/>
        <end position="215"/>
    </location>
</feature>
<dbReference type="FunFam" id="1.10.357.140:FF:000003">
    <property type="entry name" value="4-hydroxybenzoate polyprenyltransferase, mitochondrial"/>
    <property type="match status" value="1"/>
</dbReference>
<reference evidence="11" key="2">
    <citation type="submission" date="2023-02" db="EMBL/GenBank/DDBJ databases">
        <authorList>
            <consortium name="DOE Joint Genome Institute"/>
            <person name="Mondo S.J."/>
            <person name="Chang Y."/>
            <person name="Wang Y."/>
            <person name="Ahrendt S."/>
            <person name="Andreopoulos W."/>
            <person name="Barry K."/>
            <person name="Beard J."/>
            <person name="Benny G.L."/>
            <person name="Blankenship S."/>
            <person name="Bonito G."/>
            <person name="Cuomo C."/>
            <person name="Desiro A."/>
            <person name="Gervers K.A."/>
            <person name="Hundley H."/>
            <person name="Kuo A."/>
            <person name="LaButti K."/>
            <person name="Lang B.F."/>
            <person name="Lipzen A."/>
            <person name="O'Donnell K."/>
            <person name="Pangilinan J."/>
            <person name="Reynolds N."/>
            <person name="Sandor L."/>
            <person name="Smith M.W."/>
            <person name="Tsang A."/>
            <person name="Grigoriev I.V."/>
            <person name="Stajich J.E."/>
            <person name="Spatafora J.W."/>
        </authorList>
    </citation>
    <scope>NUCLEOTIDE SEQUENCE</scope>
    <source>
        <strain evidence="11">RSA 2281</strain>
    </source>
</reference>
<dbReference type="GO" id="GO:0006744">
    <property type="term" value="P:ubiquinone biosynthetic process"/>
    <property type="evidence" value="ECO:0007669"/>
    <property type="project" value="UniProtKB-UniRule"/>
</dbReference>
<comment type="catalytic activity">
    <reaction evidence="8 10">
        <text>an all-trans-polyprenyl diphosphate + 4-hydroxybenzoate = a 4-hydroxy-3-(all-trans-polyprenyl)benzoate + diphosphate</text>
        <dbReference type="Rhea" id="RHEA:44504"/>
        <dbReference type="Rhea" id="RHEA-COMP:9514"/>
        <dbReference type="Rhea" id="RHEA-COMP:9564"/>
        <dbReference type="ChEBI" id="CHEBI:17879"/>
        <dbReference type="ChEBI" id="CHEBI:33019"/>
        <dbReference type="ChEBI" id="CHEBI:58914"/>
        <dbReference type="ChEBI" id="CHEBI:78396"/>
        <dbReference type="EC" id="2.5.1.39"/>
    </reaction>
</comment>
<feature type="transmembrane region" description="Helical" evidence="10">
    <location>
        <begin position="319"/>
        <end position="337"/>
    </location>
</feature>
<dbReference type="GO" id="GO:0008299">
    <property type="term" value="P:isoprenoid biosynthetic process"/>
    <property type="evidence" value="ECO:0007669"/>
    <property type="project" value="UniProtKB-UniRule"/>
</dbReference>
<keyword evidence="7 10" id="KW-0472">Membrane</keyword>
<feature type="transmembrane region" description="Helical" evidence="10">
    <location>
        <begin position="296"/>
        <end position="313"/>
    </location>
</feature>
<feature type="transmembrane region" description="Helical" evidence="10">
    <location>
        <begin position="358"/>
        <end position="377"/>
    </location>
</feature>
<dbReference type="GO" id="GO:0008412">
    <property type="term" value="F:4-hydroxybenzoate polyprenyltransferase activity"/>
    <property type="evidence" value="ECO:0007669"/>
    <property type="project" value="UniProtKB-EC"/>
</dbReference>
<keyword evidence="10" id="KW-0496">Mitochondrion</keyword>
<evidence type="ECO:0000256" key="4">
    <source>
        <dbReference type="ARBA" id="ARBA00022679"/>
    </source>
</evidence>
<keyword evidence="12" id="KW-1185">Reference proteome</keyword>
<feature type="transmembrane region" description="Helical" evidence="10">
    <location>
        <begin position="124"/>
        <end position="147"/>
    </location>
</feature>
<dbReference type="EC" id="2.5.1.39" evidence="10"/>
<evidence type="ECO:0000256" key="9">
    <source>
        <dbReference type="ARBA" id="ARBA00058997"/>
    </source>
</evidence>
<keyword evidence="5 10" id="KW-0812">Transmembrane</keyword>
<keyword evidence="10" id="KW-0414">Isoprene biosynthesis</keyword>
<feature type="transmembrane region" description="Helical" evidence="10">
    <location>
        <begin position="246"/>
        <end position="265"/>
    </location>
</feature>
<dbReference type="HAMAP" id="MF_01635">
    <property type="entry name" value="UbiA"/>
    <property type="match status" value="1"/>
</dbReference>
<evidence type="ECO:0000256" key="3">
    <source>
        <dbReference type="ARBA" id="ARBA00005985"/>
    </source>
</evidence>
<dbReference type="GO" id="GO:0005743">
    <property type="term" value="C:mitochondrial inner membrane"/>
    <property type="evidence" value="ECO:0007669"/>
    <property type="project" value="UniProtKB-SubCell"/>
</dbReference>
<comment type="cofactor">
    <cofactor evidence="1 10">
        <name>Mg(2+)</name>
        <dbReference type="ChEBI" id="CHEBI:18420"/>
    </cofactor>
</comment>
<proteinExistence type="inferred from homology"/>
<evidence type="ECO:0000256" key="2">
    <source>
        <dbReference type="ARBA" id="ARBA00004292"/>
    </source>
</evidence>
<accession>A0AAD5PGI9</accession>
<dbReference type="InterPro" id="IPR039653">
    <property type="entry name" value="Prenyltransferase"/>
</dbReference>
<dbReference type="InterPro" id="IPR000537">
    <property type="entry name" value="UbiA_prenyltransferase"/>
</dbReference>
<keyword evidence="4 10" id="KW-0808">Transferase</keyword>
<evidence type="ECO:0000313" key="12">
    <source>
        <dbReference type="Proteomes" id="UP001209540"/>
    </source>
</evidence>
<dbReference type="Pfam" id="PF01040">
    <property type="entry name" value="UbiA"/>
    <property type="match status" value="1"/>
</dbReference>
<evidence type="ECO:0000256" key="7">
    <source>
        <dbReference type="ARBA" id="ARBA00023136"/>
    </source>
</evidence>
<feature type="transmembrane region" description="Helical" evidence="10">
    <location>
        <begin position="99"/>
        <end position="118"/>
    </location>
</feature>
<protein>
    <recommendedName>
        <fullName evidence="10">4-hydroxybenzoate polyprenyltransferase, mitochondrial</fullName>
        <shortName evidence="10">4-HB polyprenyltransferase</shortName>
        <ecNumber evidence="10">2.5.1.39</ecNumber>
    </recommendedName>
    <alternativeName>
        <fullName evidence="10">Para-hydroxybenzoate--polyprenyltransferase</fullName>
        <shortName evidence="10">PHB:PPT</shortName>
        <shortName evidence="10">PHB:polyprenyltransferase</shortName>
    </alternativeName>
</protein>
<comment type="subcellular location">
    <subcellularLocation>
        <location evidence="2 10">Mitochondrion inner membrane</location>
        <topology evidence="2 10">Multi-pass membrane protein</topology>
        <orientation evidence="2 10">Matrix side</orientation>
    </subcellularLocation>
</comment>
<evidence type="ECO:0000256" key="10">
    <source>
        <dbReference type="HAMAP-Rule" id="MF_03189"/>
    </source>
</evidence>
<dbReference type="PANTHER" id="PTHR11048:SF28">
    <property type="entry name" value="4-HYDROXYBENZOATE POLYPRENYLTRANSFERASE, MITOCHONDRIAL"/>
    <property type="match status" value="1"/>
</dbReference>
<dbReference type="PANTHER" id="PTHR11048">
    <property type="entry name" value="PRENYLTRANSFERASES"/>
    <property type="match status" value="1"/>
</dbReference>
<comment type="similarity">
    <text evidence="3 10">Belongs to the UbiA prenyltransferase family.</text>
</comment>
<dbReference type="Proteomes" id="UP001209540">
    <property type="component" value="Unassembled WGS sequence"/>
</dbReference>
<evidence type="ECO:0000256" key="1">
    <source>
        <dbReference type="ARBA" id="ARBA00001946"/>
    </source>
</evidence>
<gene>
    <name evidence="11" type="ORF">BDA99DRAFT_461041</name>
</gene>
<dbReference type="NCBIfam" id="TIGR01474">
    <property type="entry name" value="ubiA_proteo"/>
    <property type="match status" value="1"/>
</dbReference>
<feature type="transmembrane region" description="Helical" evidence="10">
    <location>
        <begin position="167"/>
        <end position="192"/>
    </location>
</feature>
<dbReference type="AlphaFoldDB" id="A0AAD5PGI9"/>
<evidence type="ECO:0000256" key="8">
    <source>
        <dbReference type="ARBA" id="ARBA00052313"/>
    </source>
</evidence>
<reference evidence="11" key="1">
    <citation type="journal article" date="2022" name="IScience">
        <title>Evolution of zygomycete secretomes and the origins of terrestrial fungal ecologies.</title>
        <authorList>
            <person name="Chang Y."/>
            <person name="Wang Y."/>
            <person name="Mondo S."/>
            <person name="Ahrendt S."/>
            <person name="Andreopoulos W."/>
            <person name="Barry K."/>
            <person name="Beard J."/>
            <person name="Benny G.L."/>
            <person name="Blankenship S."/>
            <person name="Bonito G."/>
            <person name="Cuomo C."/>
            <person name="Desiro A."/>
            <person name="Gervers K.A."/>
            <person name="Hundley H."/>
            <person name="Kuo A."/>
            <person name="LaButti K."/>
            <person name="Lang B.F."/>
            <person name="Lipzen A."/>
            <person name="O'Donnell K."/>
            <person name="Pangilinan J."/>
            <person name="Reynolds N."/>
            <person name="Sandor L."/>
            <person name="Smith M.E."/>
            <person name="Tsang A."/>
            <person name="Grigoriev I.V."/>
            <person name="Stajich J.E."/>
            <person name="Spatafora J.W."/>
        </authorList>
    </citation>
    <scope>NUCLEOTIDE SEQUENCE</scope>
    <source>
        <strain evidence="11">RSA 2281</strain>
    </source>
</reference>
<dbReference type="EMBL" id="JAIXMP010000008">
    <property type="protein sequence ID" value="KAI9269237.1"/>
    <property type="molecule type" value="Genomic_DNA"/>
</dbReference>
<keyword evidence="10" id="KW-0999">Mitochondrion inner membrane</keyword>
<dbReference type="FunFam" id="1.20.120.1780:FF:000001">
    <property type="entry name" value="4-hydroxybenzoate octaprenyltransferase"/>
    <property type="match status" value="1"/>
</dbReference>
<evidence type="ECO:0000313" key="11">
    <source>
        <dbReference type="EMBL" id="KAI9269237.1"/>
    </source>
</evidence>
<evidence type="ECO:0000256" key="6">
    <source>
        <dbReference type="ARBA" id="ARBA00022989"/>
    </source>
</evidence>
<dbReference type="InterPro" id="IPR006370">
    <property type="entry name" value="HB_polyprenyltransferase-like"/>
</dbReference>
<dbReference type="InterPro" id="IPR044878">
    <property type="entry name" value="UbiA_sf"/>
</dbReference>
<keyword evidence="6 10" id="KW-1133">Transmembrane helix</keyword>
<comment type="function">
    <text evidence="9 10">Catalyzes the prenylation of para-hydroxybenzoate (PHB) with an all-trans polyprenyl group. Mediates the second step in the final reaction sequence of coenzyme Q (CoQ) biosynthesis, which is the condensation of the polyisoprenoid side chain with PHB, generating the first membrane-bound Q intermediate.</text>
</comment>
<organism evidence="11 12">
    <name type="scientific">Phascolomyces articulosus</name>
    <dbReference type="NCBI Taxonomy" id="60185"/>
    <lineage>
        <taxon>Eukaryota</taxon>
        <taxon>Fungi</taxon>
        <taxon>Fungi incertae sedis</taxon>
        <taxon>Mucoromycota</taxon>
        <taxon>Mucoromycotina</taxon>
        <taxon>Mucoromycetes</taxon>
        <taxon>Mucorales</taxon>
        <taxon>Lichtheimiaceae</taxon>
        <taxon>Phascolomyces</taxon>
    </lineage>
</organism>
<sequence>MRLSLAVRLTKTALYQKPFVLRNPAVLKQTTRIAQKPIANYIQRQWVQSTSTQSTAATAGLVNDDDNSKSKRIVYGGWIDRLPEKIAPYAFLARIDKPIGTWLLYWPCAWGITMATYSNDVSPWSAAFMLGAMGFGAVCMRGAGCTINDLWDRDVDNKVERTKIRPVAAGTVSVPQAIGFTGLQLLGGLAVFLQLNHYTMLVSASTLSLVVAYPLMKRITYWPQFVLGMAFNSGALIGWSSMTGAINPYVCIPLYVGGIAWTLTYDTIYAHQDKKDDVKVGVKSTALRFADKTPQWLTGFSSAFVGLTALAGYMNGQGLPFYLISVGGAAAHLAWQLKTVNYDDTKSCWDRFRSNHQVGAIVWSGLLADCAYAATLAA</sequence>
<dbReference type="Gene3D" id="1.10.357.140">
    <property type="entry name" value="UbiA prenyltransferase"/>
    <property type="match status" value="1"/>
</dbReference>
<keyword evidence="10" id="KW-0831">Ubiquinone biosynthesis</keyword>